<dbReference type="EC" id="6.2.1.45" evidence="6"/>
<dbReference type="InterPro" id="IPR035985">
    <property type="entry name" value="Ubiquitin-activating_enz"/>
</dbReference>
<keyword evidence="9" id="KW-0833">Ubl conjugation pathway</keyword>
<evidence type="ECO:0000256" key="1">
    <source>
        <dbReference type="ARBA" id="ARBA00000488"/>
    </source>
</evidence>
<evidence type="ECO:0000256" key="7">
    <source>
        <dbReference type="ARBA" id="ARBA00022598"/>
    </source>
</evidence>
<dbReference type="InterPro" id="IPR018965">
    <property type="entry name" value="Ub-activating_enz_E1_C"/>
</dbReference>
<dbReference type="UniPathway" id="UPA00143"/>
<organism evidence="15 16">
    <name type="scientific">Nannochloropsis salina CCMP1776</name>
    <dbReference type="NCBI Taxonomy" id="1027361"/>
    <lineage>
        <taxon>Eukaryota</taxon>
        <taxon>Sar</taxon>
        <taxon>Stramenopiles</taxon>
        <taxon>Ochrophyta</taxon>
        <taxon>Eustigmatophyceae</taxon>
        <taxon>Eustigmatales</taxon>
        <taxon>Monodopsidaceae</taxon>
        <taxon>Microchloropsis</taxon>
        <taxon>Microchloropsis salina</taxon>
    </lineage>
</organism>
<feature type="active site" description="Glycyl thioester intermediate" evidence="13">
    <location>
        <position position="253"/>
    </location>
</feature>
<evidence type="ECO:0000313" key="15">
    <source>
        <dbReference type="EMBL" id="TFJ85041.1"/>
    </source>
</evidence>
<dbReference type="InterPro" id="IPR032418">
    <property type="entry name" value="E1_FCCH"/>
</dbReference>
<evidence type="ECO:0000313" key="16">
    <source>
        <dbReference type="Proteomes" id="UP000355283"/>
    </source>
</evidence>
<dbReference type="PRINTS" id="PR01849">
    <property type="entry name" value="UBIQUITINACT"/>
</dbReference>
<dbReference type="SUPFAM" id="SSF69572">
    <property type="entry name" value="Activating enzymes of the ubiquitin-like proteins"/>
    <property type="match status" value="2"/>
</dbReference>
<dbReference type="GO" id="GO:0016925">
    <property type="term" value="P:protein sumoylation"/>
    <property type="evidence" value="ECO:0007669"/>
    <property type="project" value="TreeGrafter"/>
</dbReference>
<dbReference type="PANTHER" id="PTHR10953:SF162">
    <property type="entry name" value="SUMO-ACTIVATING ENZYME SUBUNIT 1"/>
    <property type="match status" value="1"/>
</dbReference>
<evidence type="ECO:0000256" key="10">
    <source>
        <dbReference type="ARBA" id="ARBA00022840"/>
    </source>
</evidence>
<proteinExistence type="inferred from homology"/>
<evidence type="ECO:0000256" key="3">
    <source>
        <dbReference type="ARBA" id="ARBA00004718"/>
    </source>
</evidence>
<dbReference type="Pfam" id="PF16190">
    <property type="entry name" value="E1_FCCH"/>
    <property type="match status" value="1"/>
</dbReference>
<evidence type="ECO:0000259" key="14">
    <source>
        <dbReference type="SMART" id="SM00985"/>
    </source>
</evidence>
<gene>
    <name evidence="15" type="ORF">NSK_003465</name>
</gene>
<dbReference type="SMART" id="SM00985">
    <property type="entry name" value="UBA_e1_C"/>
    <property type="match status" value="1"/>
</dbReference>
<dbReference type="GO" id="GO:0005737">
    <property type="term" value="C:cytoplasm"/>
    <property type="evidence" value="ECO:0007669"/>
    <property type="project" value="TreeGrafter"/>
</dbReference>
<dbReference type="OrthoDB" id="10252231at2759"/>
<dbReference type="AlphaFoldDB" id="A0A4D9D054"/>
<dbReference type="EMBL" id="SDOX01000016">
    <property type="protein sequence ID" value="TFJ85041.1"/>
    <property type="molecule type" value="Genomic_DNA"/>
</dbReference>
<comment type="pathway">
    <text evidence="3">Protein modification; protein sumoylation.</text>
</comment>
<evidence type="ECO:0000256" key="8">
    <source>
        <dbReference type="ARBA" id="ARBA00022741"/>
    </source>
</evidence>
<keyword evidence="16" id="KW-1185">Reference proteome</keyword>
<dbReference type="Gene3D" id="3.10.290.60">
    <property type="entry name" value="Ubiquitin-activating enzyme E1, UFD domain"/>
    <property type="match status" value="1"/>
</dbReference>
<dbReference type="FunFam" id="3.10.290.60:FF:000001">
    <property type="entry name" value="Ubiquitin-activating enzyme E1 2"/>
    <property type="match status" value="1"/>
</dbReference>
<keyword evidence="10" id="KW-0067">ATP-binding</keyword>
<reference evidence="15 16" key="1">
    <citation type="submission" date="2019-01" db="EMBL/GenBank/DDBJ databases">
        <title>Nuclear Genome Assembly of the Microalgal Biofuel strain Nannochloropsis salina CCMP1776.</title>
        <authorList>
            <person name="Hovde B."/>
        </authorList>
    </citation>
    <scope>NUCLEOTIDE SEQUENCE [LARGE SCALE GENOMIC DNA]</scope>
    <source>
        <strain evidence="15 16">CCMP1776</strain>
    </source>
</reference>
<evidence type="ECO:0000256" key="4">
    <source>
        <dbReference type="ARBA" id="ARBA00004906"/>
    </source>
</evidence>
<evidence type="ECO:0000256" key="11">
    <source>
        <dbReference type="ARBA" id="ARBA00023242"/>
    </source>
</evidence>
<dbReference type="InterPro" id="IPR000594">
    <property type="entry name" value="ThiF_NAD_FAD-bd"/>
</dbReference>
<dbReference type="InterPro" id="IPR038252">
    <property type="entry name" value="UBA_E1_C_sf"/>
</dbReference>
<dbReference type="FunFam" id="3.50.50.80:FF:000001">
    <property type="entry name" value="ubiquitin-like modifier-activating enzyme 1"/>
    <property type="match status" value="1"/>
</dbReference>
<name>A0A4D9D054_9STRA</name>
<evidence type="ECO:0000256" key="2">
    <source>
        <dbReference type="ARBA" id="ARBA00004123"/>
    </source>
</evidence>
<dbReference type="GO" id="GO:0019948">
    <property type="term" value="F:SUMO activating enzyme activity"/>
    <property type="evidence" value="ECO:0007669"/>
    <property type="project" value="TreeGrafter"/>
</dbReference>
<feature type="domain" description="Ubiquitin-activating enzyme E1 C-terminal" evidence="14">
    <location>
        <begin position="397"/>
        <end position="522"/>
    </location>
</feature>
<accession>A0A4D9D054</accession>
<comment type="catalytic activity">
    <reaction evidence="1">
        <text>ATP + ubiquitin + [E1 ubiquitin-activating enzyme]-L-cysteine = AMP + diphosphate + S-ubiquitinyl-[E1 ubiquitin-activating enzyme]-L-cysteine.</text>
        <dbReference type="EC" id="6.2.1.45"/>
    </reaction>
</comment>
<dbReference type="Gene3D" id="3.40.50.720">
    <property type="entry name" value="NAD(P)-binding Rossmann-like Domain"/>
    <property type="match status" value="2"/>
</dbReference>
<dbReference type="GO" id="GO:0016567">
    <property type="term" value="P:protein ubiquitination"/>
    <property type="evidence" value="ECO:0007669"/>
    <property type="project" value="UniProtKB-UniPathway"/>
</dbReference>
<dbReference type="PROSITE" id="PS00865">
    <property type="entry name" value="UBIQUITIN_ACTIVAT_2"/>
    <property type="match status" value="1"/>
</dbReference>
<comment type="pathway">
    <text evidence="4">Protein modification; protein ubiquitination.</text>
</comment>
<sequence>MEEAKMSTGIEPGHENIDEGLYSRQLYVMGHEAQKRMQASDVLIVGVAGLGIEVAKNVILAGVKSVTLFDPAPVAYPDLAAQFYLSEADLGKPRDQASAPRLAELNPYVPVHVLEPEGGEALTAEAVKRYQVLCVTNRPLAEQLRLNAITHPLNIAFIASEIRGLCGSVFCDFGEAFLVSDPSDEPAINAMIGSITQEDPAVVSVLEEHRHGLETGDVVMIAEVEGMPEVVVPHLTENYGATRDPPEKSIPVCTLKNFPNQIEHTVQWARDWFEGVFKQAPDDVNAYLTNPEYLPHLQTQQNTKLETLRRIQASLNDRPTSFQDCLAWARLRFEELFNNTIRQLLHNFPIDQVTSTGTPFWSGPKKPPTPLSFHPDDPLHLAFVSSVAALRASMYALPAPRPEACAPLAVKAALETVMEGGREGGGKEKGSRGIGSDLTLREFLKYMEEQFGLEVSMLSHGVSLLHSSLTSRKNIELRMPMRLSEVVGLVTKKPVPEGKKFLILEVICMDVEGGDDVEVPYVRLRIK</sequence>
<evidence type="ECO:0000256" key="13">
    <source>
        <dbReference type="PROSITE-ProRule" id="PRU10132"/>
    </source>
</evidence>
<evidence type="ECO:0000256" key="5">
    <source>
        <dbReference type="ARBA" id="ARBA00005673"/>
    </source>
</evidence>
<dbReference type="InterPro" id="IPR033127">
    <property type="entry name" value="UBQ-activ_enz_E1_Cys_AS"/>
</dbReference>
<dbReference type="InterPro" id="IPR019572">
    <property type="entry name" value="UBA_E1_SCCH"/>
</dbReference>
<dbReference type="InterPro" id="IPR042063">
    <property type="entry name" value="Ubi_acti_E1_SCCH"/>
</dbReference>
<comment type="subcellular location">
    <subcellularLocation>
        <location evidence="2">Nucleus</location>
    </subcellularLocation>
</comment>
<keyword evidence="8" id="KW-0547">Nucleotide-binding</keyword>
<comment type="caution">
    <text evidence="15">The sequence shown here is derived from an EMBL/GenBank/DDBJ whole genome shotgun (WGS) entry which is preliminary data.</text>
</comment>
<dbReference type="InterPro" id="IPR045886">
    <property type="entry name" value="ThiF/MoeB/HesA"/>
</dbReference>
<evidence type="ECO:0000256" key="9">
    <source>
        <dbReference type="ARBA" id="ARBA00022786"/>
    </source>
</evidence>
<dbReference type="GO" id="GO:0031510">
    <property type="term" value="C:SUMO activating enzyme complex"/>
    <property type="evidence" value="ECO:0007669"/>
    <property type="project" value="TreeGrafter"/>
</dbReference>
<dbReference type="InterPro" id="IPR000011">
    <property type="entry name" value="UBQ/SUMO-activ_enz_E1-like"/>
</dbReference>
<dbReference type="GO" id="GO:0005524">
    <property type="term" value="F:ATP binding"/>
    <property type="evidence" value="ECO:0007669"/>
    <property type="project" value="UniProtKB-KW"/>
</dbReference>
<keyword evidence="7" id="KW-0436">Ligase</keyword>
<dbReference type="Proteomes" id="UP000355283">
    <property type="component" value="Unassembled WGS sequence"/>
</dbReference>
<dbReference type="Pfam" id="PF00899">
    <property type="entry name" value="ThiF"/>
    <property type="match status" value="1"/>
</dbReference>
<dbReference type="Pfam" id="PF10585">
    <property type="entry name" value="UBA_E1_SCCH"/>
    <property type="match status" value="1"/>
</dbReference>
<comment type="similarity">
    <text evidence="5">Belongs to the ubiquitin-activating E1 family.</text>
</comment>
<keyword evidence="11" id="KW-0539">Nucleus</keyword>
<evidence type="ECO:0000256" key="12">
    <source>
        <dbReference type="ARBA" id="ARBA00044354"/>
    </source>
</evidence>
<protein>
    <recommendedName>
        <fullName evidence="6">E1 ubiquitin-activating enzyme</fullName>
        <ecNumber evidence="6">6.2.1.45</ecNumber>
    </recommendedName>
    <alternativeName>
        <fullName evidence="12">Ubiquitin-like 1-activating enzyme E1A</fullName>
    </alternativeName>
</protein>
<dbReference type="PANTHER" id="PTHR10953">
    <property type="entry name" value="UBIQUITIN-ACTIVATING ENZYME E1"/>
    <property type="match status" value="1"/>
</dbReference>
<evidence type="ECO:0000256" key="6">
    <source>
        <dbReference type="ARBA" id="ARBA00012990"/>
    </source>
</evidence>
<dbReference type="Pfam" id="PF09358">
    <property type="entry name" value="E1_UFD"/>
    <property type="match status" value="1"/>
</dbReference>
<dbReference type="Gene3D" id="1.10.10.2660">
    <property type="entry name" value="Ubiquitin-activating enzyme E1, SCCH domain"/>
    <property type="match status" value="1"/>
</dbReference>